<dbReference type="Gene3D" id="2.60.40.10">
    <property type="entry name" value="Immunoglobulins"/>
    <property type="match status" value="1"/>
</dbReference>
<keyword evidence="7" id="KW-0393">Immunoglobulin domain</keyword>
<dbReference type="GeneID" id="116304202"/>
<feature type="region of interest" description="Disordered" evidence="8">
    <location>
        <begin position="151"/>
        <end position="188"/>
    </location>
</feature>
<feature type="compositionally biased region" description="Polar residues" evidence="8">
    <location>
        <begin position="151"/>
        <end position="161"/>
    </location>
</feature>
<evidence type="ECO:0000256" key="4">
    <source>
        <dbReference type="ARBA" id="ARBA00022989"/>
    </source>
</evidence>
<evidence type="ECO:0000256" key="6">
    <source>
        <dbReference type="ARBA" id="ARBA00023157"/>
    </source>
</evidence>
<protein>
    <submittedName>
        <fullName evidence="11">Receptor-type tyrosine-protein phosphatase alpha-like</fullName>
    </submittedName>
</protein>
<dbReference type="PANTHER" id="PTHR13869:SF24">
    <property type="entry name" value="BASEMENT MEMBRANE-SPECIFIC HEPARAN SULFATE PROTEOGLYCAN CORE PROTEIN-LIKE"/>
    <property type="match status" value="1"/>
</dbReference>
<keyword evidence="3" id="KW-0732">Signal</keyword>
<feature type="compositionally biased region" description="Low complexity" evidence="8">
    <location>
        <begin position="178"/>
        <end position="188"/>
    </location>
</feature>
<dbReference type="GO" id="GO:0016020">
    <property type="term" value="C:membrane"/>
    <property type="evidence" value="ECO:0007669"/>
    <property type="project" value="UniProtKB-SubCell"/>
</dbReference>
<evidence type="ECO:0000256" key="3">
    <source>
        <dbReference type="ARBA" id="ARBA00022729"/>
    </source>
</evidence>
<keyword evidence="6" id="KW-1015">Disulfide bond</keyword>
<dbReference type="PANTHER" id="PTHR13869">
    <property type="entry name" value="MYELIN P0 RELATED"/>
    <property type="match status" value="1"/>
</dbReference>
<organism evidence="10 11">
    <name type="scientific">Actinia tenebrosa</name>
    <name type="common">Australian red waratah sea anemone</name>
    <dbReference type="NCBI Taxonomy" id="6105"/>
    <lineage>
        <taxon>Eukaryota</taxon>
        <taxon>Metazoa</taxon>
        <taxon>Cnidaria</taxon>
        <taxon>Anthozoa</taxon>
        <taxon>Hexacorallia</taxon>
        <taxon>Actiniaria</taxon>
        <taxon>Actiniidae</taxon>
        <taxon>Actinia</taxon>
    </lineage>
</organism>
<dbReference type="OrthoDB" id="8868224at2759"/>
<name>A0A6P8IS06_ACTTE</name>
<dbReference type="InParanoid" id="A0A6P8IS06"/>
<evidence type="ECO:0000256" key="7">
    <source>
        <dbReference type="ARBA" id="ARBA00023319"/>
    </source>
</evidence>
<evidence type="ECO:0000256" key="1">
    <source>
        <dbReference type="ARBA" id="ARBA00004370"/>
    </source>
</evidence>
<feature type="transmembrane region" description="Helical" evidence="9">
    <location>
        <begin position="195"/>
        <end position="216"/>
    </location>
</feature>
<dbReference type="InterPro" id="IPR036179">
    <property type="entry name" value="Ig-like_dom_sf"/>
</dbReference>
<proteinExistence type="predicted"/>
<dbReference type="Proteomes" id="UP000515163">
    <property type="component" value="Unplaced"/>
</dbReference>
<evidence type="ECO:0000256" key="8">
    <source>
        <dbReference type="SAM" id="MobiDB-lite"/>
    </source>
</evidence>
<evidence type="ECO:0000256" key="2">
    <source>
        <dbReference type="ARBA" id="ARBA00022692"/>
    </source>
</evidence>
<dbReference type="KEGG" id="aten:116304202"/>
<dbReference type="SUPFAM" id="SSF48726">
    <property type="entry name" value="Immunoglobulin"/>
    <property type="match status" value="1"/>
</dbReference>
<evidence type="ECO:0000313" key="11">
    <source>
        <dbReference type="RefSeq" id="XP_031569754.1"/>
    </source>
</evidence>
<dbReference type="RefSeq" id="XP_031569754.1">
    <property type="nucleotide sequence ID" value="XM_031713894.1"/>
</dbReference>
<evidence type="ECO:0000256" key="9">
    <source>
        <dbReference type="SAM" id="Phobius"/>
    </source>
</evidence>
<gene>
    <name evidence="11" type="primary">LOC116304202</name>
</gene>
<dbReference type="AlphaFoldDB" id="A0A6P8IS06"/>
<dbReference type="InterPro" id="IPR000920">
    <property type="entry name" value="Myelin_P0-rel"/>
</dbReference>
<keyword evidence="4 9" id="KW-1133">Transmembrane helix</keyword>
<keyword evidence="2 9" id="KW-0812">Transmembrane</keyword>
<keyword evidence="10" id="KW-1185">Reference proteome</keyword>
<evidence type="ECO:0000256" key="5">
    <source>
        <dbReference type="ARBA" id="ARBA00023136"/>
    </source>
</evidence>
<comment type="subcellular location">
    <subcellularLocation>
        <location evidence="1">Membrane</location>
    </subcellularLocation>
</comment>
<dbReference type="InterPro" id="IPR013783">
    <property type="entry name" value="Ig-like_fold"/>
</dbReference>
<reference evidence="11" key="1">
    <citation type="submission" date="2025-08" db="UniProtKB">
        <authorList>
            <consortium name="RefSeq"/>
        </authorList>
    </citation>
    <scope>IDENTIFICATION</scope>
    <source>
        <tissue evidence="11">Tentacle</tissue>
    </source>
</reference>
<evidence type="ECO:0000313" key="10">
    <source>
        <dbReference type="Proteomes" id="UP000515163"/>
    </source>
</evidence>
<sequence length="239" mass="26516">MMLKMEDLTRSFLYAVISFSLLSFATGDVRFTRSPPSKIFAIEDNTTKLNWEYYVSDKTTDFALKSPIWEYSNDNGKNWIEIANEAIARSWNWTVSASCPPSLKPRLKKLYNATIQIVNVTFNDTGTYRCRLMLSSGTSIPRTTILNVTSKGQTKVPSTVTTGGGDGTESGSEDGNRTTATSTPSSEPPCDTTCIVIIIVVIVILILVIIVAVYCYKKKQKLRLERAREGNESKKGSLN</sequence>
<accession>A0A6P8IS06</accession>
<keyword evidence="5 9" id="KW-0472">Membrane</keyword>